<dbReference type="AlphaFoldDB" id="A0A1V4SM05"/>
<proteinExistence type="predicted"/>
<dbReference type="RefSeq" id="WP_080064258.1">
    <property type="nucleotide sequence ID" value="NZ_MZGX01000010.1"/>
</dbReference>
<reference evidence="1 2" key="1">
    <citation type="submission" date="2017-03" db="EMBL/GenBank/DDBJ databases">
        <title>Genome sequence of Clostridium hungatei DSM 14427.</title>
        <authorList>
            <person name="Poehlein A."/>
            <person name="Daniel R."/>
        </authorList>
    </citation>
    <scope>NUCLEOTIDE SEQUENCE [LARGE SCALE GENOMIC DNA]</scope>
    <source>
        <strain evidence="1 2">DSM 14427</strain>
    </source>
</reference>
<sequence>MHSEKVGMVTQEEKNRVMSLHERILGLEELLVSYGRQANIQEEKDELYERLVTDIGATKLKLQNWWDDMYCKYHWKSLEGCNWHIDFQTNEIFLDKNTP</sequence>
<comment type="caution">
    <text evidence="1">The sequence shown here is derived from an EMBL/GenBank/DDBJ whole genome shotgun (WGS) entry which is preliminary data.</text>
</comment>
<protein>
    <recommendedName>
        <fullName evidence="3">CXXX repeat peptide modification system protein</fullName>
    </recommendedName>
</protein>
<keyword evidence="2" id="KW-1185">Reference proteome</keyword>
<dbReference type="NCBIfam" id="TIGR04116">
    <property type="entry name" value="CXXX_rpt_assoc"/>
    <property type="match status" value="1"/>
</dbReference>
<dbReference type="InterPro" id="IPR026413">
    <property type="entry name" value="CXXX_rpt_assoc"/>
</dbReference>
<name>A0A1V4SM05_RUMHU</name>
<organism evidence="1 2">
    <name type="scientific">Ruminiclostridium hungatei</name>
    <name type="common">Clostridium hungatei</name>
    <dbReference type="NCBI Taxonomy" id="48256"/>
    <lineage>
        <taxon>Bacteria</taxon>
        <taxon>Bacillati</taxon>
        <taxon>Bacillota</taxon>
        <taxon>Clostridia</taxon>
        <taxon>Eubacteriales</taxon>
        <taxon>Oscillospiraceae</taxon>
        <taxon>Ruminiclostridium</taxon>
    </lineage>
</organism>
<gene>
    <name evidence="1" type="ORF">CLHUN_18150</name>
</gene>
<dbReference type="STRING" id="48256.CLHUN_18150"/>
<evidence type="ECO:0000313" key="2">
    <source>
        <dbReference type="Proteomes" id="UP000191554"/>
    </source>
</evidence>
<evidence type="ECO:0000313" key="1">
    <source>
        <dbReference type="EMBL" id="OPX44261.1"/>
    </source>
</evidence>
<dbReference type="OrthoDB" id="1073228at2"/>
<dbReference type="EMBL" id="MZGX01000010">
    <property type="protein sequence ID" value="OPX44261.1"/>
    <property type="molecule type" value="Genomic_DNA"/>
</dbReference>
<accession>A0A1V4SM05</accession>
<dbReference type="Proteomes" id="UP000191554">
    <property type="component" value="Unassembled WGS sequence"/>
</dbReference>
<evidence type="ECO:0008006" key="3">
    <source>
        <dbReference type="Google" id="ProtNLM"/>
    </source>
</evidence>